<dbReference type="Pfam" id="PF01368">
    <property type="entry name" value="DHH"/>
    <property type="match status" value="1"/>
</dbReference>
<proteinExistence type="inferred from homology"/>
<comment type="similarity">
    <text evidence="2 12">Belongs to the tRNA nucleotidyltransferase/poly(A) polymerase family.</text>
</comment>
<keyword evidence="5" id="KW-0819">tRNA processing</keyword>
<keyword evidence="10 12" id="KW-0694">RNA-binding</keyword>
<dbReference type="GO" id="GO:0000166">
    <property type="term" value="F:nucleotide binding"/>
    <property type="evidence" value="ECO:0007669"/>
    <property type="project" value="UniProtKB-KW"/>
</dbReference>
<dbReference type="InterPro" id="IPR032828">
    <property type="entry name" value="PolyA_RNA-bd"/>
</dbReference>
<name>A0A7C4ZI52_9DEIN</name>
<dbReference type="Gene3D" id="3.10.580.10">
    <property type="entry name" value="CBS-domain"/>
    <property type="match status" value="1"/>
</dbReference>
<evidence type="ECO:0000256" key="5">
    <source>
        <dbReference type="ARBA" id="ARBA00022694"/>
    </source>
</evidence>
<keyword evidence="4 12" id="KW-0808">Transferase</keyword>
<dbReference type="InterPro" id="IPR001667">
    <property type="entry name" value="DDH_dom"/>
</dbReference>
<keyword evidence="9" id="KW-0460">Magnesium</keyword>
<evidence type="ECO:0000256" key="8">
    <source>
        <dbReference type="ARBA" id="ARBA00022741"/>
    </source>
</evidence>
<protein>
    <submittedName>
        <fullName evidence="14">CBS domain-containing protein</fullName>
    </submittedName>
</protein>
<dbReference type="EMBL" id="DRPZ01000266">
    <property type="protein sequence ID" value="HGY10457.1"/>
    <property type="molecule type" value="Genomic_DNA"/>
</dbReference>
<dbReference type="SUPFAM" id="SSF54631">
    <property type="entry name" value="CBS-domain pair"/>
    <property type="match status" value="1"/>
</dbReference>
<dbReference type="SMART" id="SM00116">
    <property type="entry name" value="CBS"/>
    <property type="match status" value="2"/>
</dbReference>
<dbReference type="SUPFAM" id="SSF64182">
    <property type="entry name" value="DHH phosphoesterases"/>
    <property type="match status" value="1"/>
</dbReference>
<dbReference type="PANTHER" id="PTHR47788">
    <property type="entry name" value="POLYA POLYMERASE"/>
    <property type="match status" value="1"/>
</dbReference>
<evidence type="ECO:0000256" key="10">
    <source>
        <dbReference type="ARBA" id="ARBA00022884"/>
    </source>
</evidence>
<keyword evidence="3" id="KW-0820">tRNA-binding</keyword>
<dbReference type="GO" id="GO:0016779">
    <property type="term" value="F:nucleotidyltransferase activity"/>
    <property type="evidence" value="ECO:0007669"/>
    <property type="project" value="UniProtKB-KW"/>
</dbReference>
<evidence type="ECO:0000256" key="9">
    <source>
        <dbReference type="ARBA" id="ARBA00022842"/>
    </source>
</evidence>
<evidence type="ECO:0000313" key="14">
    <source>
        <dbReference type="EMBL" id="HGY10457.1"/>
    </source>
</evidence>
<evidence type="ECO:0000256" key="6">
    <source>
        <dbReference type="ARBA" id="ARBA00022695"/>
    </source>
</evidence>
<evidence type="ECO:0000256" key="11">
    <source>
        <dbReference type="PROSITE-ProRule" id="PRU00703"/>
    </source>
</evidence>
<dbReference type="Gene3D" id="3.90.1640.10">
    <property type="entry name" value="inorganic pyrophosphatase (n-terminal core)"/>
    <property type="match status" value="1"/>
</dbReference>
<keyword evidence="8" id="KW-0547">Nucleotide-binding</keyword>
<dbReference type="InterPro" id="IPR038763">
    <property type="entry name" value="DHH_sf"/>
</dbReference>
<dbReference type="Gene3D" id="1.10.3090.10">
    <property type="entry name" value="cca-adding enzyme, domain 2"/>
    <property type="match status" value="1"/>
</dbReference>
<comment type="caution">
    <text evidence="14">The sequence shown here is derived from an EMBL/GenBank/DDBJ whole genome shotgun (WGS) entry which is preliminary data.</text>
</comment>
<dbReference type="InterPro" id="IPR052390">
    <property type="entry name" value="tRNA_nt/polyA_polymerase"/>
</dbReference>
<dbReference type="Pfam" id="PF12627">
    <property type="entry name" value="PolyA_pol_RNAbd"/>
    <property type="match status" value="1"/>
</dbReference>
<dbReference type="PROSITE" id="PS51371">
    <property type="entry name" value="CBS"/>
    <property type="match status" value="2"/>
</dbReference>
<keyword evidence="6" id="KW-0548">Nucleotidyltransferase</keyword>
<keyword evidence="11" id="KW-0129">CBS domain</keyword>
<dbReference type="SUPFAM" id="SSF81891">
    <property type="entry name" value="Poly A polymerase C-terminal region-like"/>
    <property type="match status" value="1"/>
</dbReference>
<evidence type="ECO:0000256" key="12">
    <source>
        <dbReference type="RuleBase" id="RU003953"/>
    </source>
</evidence>
<evidence type="ECO:0000259" key="13">
    <source>
        <dbReference type="PROSITE" id="PS51371"/>
    </source>
</evidence>
<organism evidence="14">
    <name type="scientific">Oceanithermus profundus</name>
    <dbReference type="NCBI Taxonomy" id="187137"/>
    <lineage>
        <taxon>Bacteria</taxon>
        <taxon>Thermotogati</taxon>
        <taxon>Deinococcota</taxon>
        <taxon>Deinococci</taxon>
        <taxon>Thermales</taxon>
        <taxon>Thermaceae</taxon>
        <taxon>Oceanithermus</taxon>
    </lineage>
</organism>
<dbReference type="Pfam" id="PF01743">
    <property type="entry name" value="PolyA_pol"/>
    <property type="match status" value="1"/>
</dbReference>
<dbReference type="GO" id="GO:0046872">
    <property type="term" value="F:metal ion binding"/>
    <property type="evidence" value="ECO:0007669"/>
    <property type="project" value="UniProtKB-KW"/>
</dbReference>
<evidence type="ECO:0000256" key="3">
    <source>
        <dbReference type="ARBA" id="ARBA00022555"/>
    </source>
</evidence>
<feature type="domain" description="CBS" evidence="13">
    <location>
        <begin position="311"/>
        <end position="367"/>
    </location>
</feature>
<dbReference type="InterPro" id="IPR000644">
    <property type="entry name" value="CBS_dom"/>
</dbReference>
<evidence type="ECO:0000256" key="2">
    <source>
        <dbReference type="ARBA" id="ARBA00007265"/>
    </source>
</evidence>
<dbReference type="AlphaFoldDB" id="A0A7C4ZI52"/>
<gene>
    <name evidence="14" type="ORF">ENK37_10495</name>
</gene>
<dbReference type="GO" id="GO:0000049">
    <property type="term" value="F:tRNA binding"/>
    <property type="evidence" value="ECO:0007669"/>
    <property type="project" value="UniProtKB-KW"/>
</dbReference>
<dbReference type="CDD" id="cd05398">
    <property type="entry name" value="NT_ClassII-CCAase"/>
    <property type="match status" value="1"/>
</dbReference>
<dbReference type="InterPro" id="IPR002646">
    <property type="entry name" value="PolA_pol_head_dom"/>
</dbReference>
<keyword evidence="7" id="KW-0479">Metal-binding</keyword>
<dbReference type="Gene3D" id="3.10.310.30">
    <property type="match status" value="1"/>
</dbReference>
<evidence type="ECO:0000256" key="4">
    <source>
        <dbReference type="ARBA" id="ARBA00022679"/>
    </source>
</evidence>
<dbReference type="GO" id="GO:0008033">
    <property type="term" value="P:tRNA processing"/>
    <property type="evidence" value="ECO:0007669"/>
    <property type="project" value="UniProtKB-KW"/>
</dbReference>
<dbReference type="Gene3D" id="3.30.460.10">
    <property type="entry name" value="Beta Polymerase, domain 2"/>
    <property type="match status" value="1"/>
</dbReference>
<reference evidence="14" key="1">
    <citation type="journal article" date="2020" name="mSystems">
        <title>Genome- and Community-Level Interaction Insights into Carbon Utilization and Element Cycling Functions of Hydrothermarchaeota in Hydrothermal Sediment.</title>
        <authorList>
            <person name="Zhou Z."/>
            <person name="Liu Y."/>
            <person name="Xu W."/>
            <person name="Pan J."/>
            <person name="Luo Z.H."/>
            <person name="Li M."/>
        </authorList>
    </citation>
    <scope>NUCLEOTIDE SEQUENCE [LARGE SCALE GENOMIC DNA]</scope>
    <source>
        <strain evidence="14">HyVt-570</strain>
    </source>
</reference>
<dbReference type="Proteomes" id="UP000885759">
    <property type="component" value="Unassembled WGS sequence"/>
</dbReference>
<feature type="domain" description="CBS" evidence="13">
    <location>
        <begin position="373"/>
        <end position="430"/>
    </location>
</feature>
<evidence type="ECO:0000256" key="1">
    <source>
        <dbReference type="ARBA" id="ARBA00001946"/>
    </source>
</evidence>
<dbReference type="Pfam" id="PF00571">
    <property type="entry name" value="CBS"/>
    <property type="match status" value="2"/>
</dbReference>
<sequence length="820" mass="90251">MDVIVGHENLDFDALGSMVLARYLHPGARMVRVGGLEGRVREVTELFADHLAMLDEDEVALEEVTRVVVCDTARAERIGPFKALVGKVPFVVYDHHPRAPGDLPASGGAVRPFGATVTVIAEILRARGLRPHPGDATLAYAGLWEDTGGFTYPGTTATDLEAGAWLVELGAGLNAVRDWVRSHPDSTARAMLAELMQRVRVVERSGLRVALTWGAHEGYVPALAPLAHTLMDLYEVDAVFMVLRLDEQTLVIARSRGRLDVGRFLGERFGGGGHARAAFARVDDEPERILARLEEGIEAYLAPEPLLGTLMTRPVQTVPASLSAEEALVRMRELGYGGLPVVDEAGRVVGVVRRRDLERAVRYGMGSGAVKSFATVARTLPEDAPLSEARRALKEGAGRVLVLDASGKPKGIFTRTDLYRLPTAEQEAAEDRIRASLPEGVREVIEALAETYREGAIYLVGGAVRDALLGEASPDVDLVLEGLDPAEVARFLVRRFGGSYGVHVAFGTAHARLATGVEVDLAIAREEEYPRPGALPKVRPSTLSRDLARRDFTVNAMAFRILPEPNVLIDLYGGLQDLRMRVLRPLHPLSFIEDPSRVLRGLRLAARLGFALHPEAERQIEELLKRPLDEAAAGRLRRELMLALAEPRPLRVLRLAERYGLLEGLYGLRVTPGLWSALERLEAFKPERSVPPEAYLYLLLLAAPDPEAFLRRFGWPQRYLQHLRLLQEPPDRPEAVREAGEALTLAFAALHPDRAEWVQKPTRQLRGRDLIELGMKPGPAVGKILREVEAARARGEVRGYEEELTLARKLMSEYGTSRLP</sequence>
<dbReference type="PANTHER" id="PTHR47788:SF1">
    <property type="entry name" value="A-ADDING TRNA NUCLEOTIDYLTRANSFERASE"/>
    <property type="match status" value="1"/>
</dbReference>
<comment type="cofactor">
    <cofactor evidence="1">
        <name>Mg(2+)</name>
        <dbReference type="ChEBI" id="CHEBI:18420"/>
    </cofactor>
</comment>
<dbReference type="SUPFAM" id="SSF81301">
    <property type="entry name" value="Nucleotidyltransferase"/>
    <property type="match status" value="1"/>
</dbReference>
<dbReference type="InterPro" id="IPR046342">
    <property type="entry name" value="CBS_dom_sf"/>
</dbReference>
<accession>A0A7C4ZI52</accession>
<evidence type="ECO:0000256" key="7">
    <source>
        <dbReference type="ARBA" id="ARBA00022723"/>
    </source>
</evidence>
<dbReference type="InterPro" id="IPR043519">
    <property type="entry name" value="NT_sf"/>
</dbReference>